<comment type="caution">
    <text evidence="3">The sequence shown here is derived from an EMBL/GenBank/DDBJ whole genome shotgun (WGS) entry which is preliminary data.</text>
</comment>
<evidence type="ECO:0008006" key="5">
    <source>
        <dbReference type="Google" id="ProtNLM"/>
    </source>
</evidence>
<keyword evidence="4" id="KW-1185">Reference proteome</keyword>
<feature type="coiled-coil region" evidence="1">
    <location>
        <begin position="30"/>
        <end position="64"/>
    </location>
</feature>
<sequence length="477" mass="52868">MARRRGIIAQIQRANAQQVRAHQRAQLAHVKQQQAMHRAAEQAMKAAERAAAADERERKRLYLEARAAEVAADNADLQAQIAELDGVLQATLAVDDHVDLTRLKQPFRFPPFDPGPLGVPLPPPDWSRFEPPAPAGLSKMFGRAKYDQQVAAARSQFQLAQAQHAAAEADRQHRLAAAHGAYQQQRQQREAEVAAQNAEIDRFAAAFKAGEPEAVVDYFGMVLANSVYPDDFPQNYRLAYVPESCQLVVEYELPPLEVIPAVREYRYVKTRDEVTSSARPAKEIKERYTSVVTQVTLRTLHELFEADRAGLVETIAFNGVVDTTDPRTGQSIRPCLITVRTTGEQFRVLNLAKVDPAACLQHLSASVSKRPEALAPVRPVLEFDMVDKRRPPGPHRPGRARLTAEIGRRLRARAARLPGWAESFPSIWPSRSRTRPRTWAPPASTSSRSTGWSRCAPPARRLSGCTAASSATRSSTP</sequence>
<evidence type="ECO:0000256" key="1">
    <source>
        <dbReference type="SAM" id="Coils"/>
    </source>
</evidence>
<proteinExistence type="predicted"/>
<keyword evidence="1" id="KW-0175">Coiled coil</keyword>
<reference evidence="3" key="1">
    <citation type="journal article" date="2014" name="Int. J. Syst. Evol. Microbiol.">
        <title>Complete genome sequence of Corynebacterium casei LMG S-19264T (=DSM 44701T), isolated from a smear-ripened cheese.</title>
        <authorList>
            <consortium name="US DOE Joint Genome Institute (JGI-PGF)"/>
            <person name="Walter F."/>
            <person name="Albersmeier A."/>
            <person name="Kalinowski J."/>
            <person name="Ruckert C."/>
        </authorList>
    </citation>
    <scope>NUCLEOTIDE SEQUENCE</scope>
    <source>
        <strain evidence="3">VKM Ac-1321</strain>
    </source>
</reference>
<gene>
    <name evidence="3" type="ORF">GCM10017581_004440</name>
</gene>
<evidence type="ECO:0000313" key="3">
    <source>
        <dbReference type="EMBL" id="GLK98703.1"/>
    </source>
</evidence>
<dbReference type="AlphaFoldDB" id="A0A9W6KFU5"/>
<organism evidence="3 4">
    <name type="scientific">Dactylosporangium matsuzakiense</name>
    <dbReference type="NCBI Taxonomy" id="53360"/>
    <lineage>
        <taxon>Bacteria</taxon>
        <taxon>Bacillati</taxon>
        <taxon>Actinomycetota</taxon>
        <taxon>Actinomycetes</taxon>
        <taxon>Micromonosporales</taxon>
        <taxon>Micromonosporaceae</taxon>
        <taxon>Dactylosporangium</taxon>
    </lineage>
</organism>
<feature type="compositionally biased region" description="Low complexity" evidence="2">
    <location>
        <begin position="466"/>
        <end position="477"/>
    </location>
</feature>
<evidence type="ECO:0000313" key="4">
    <source>
        <dbReference type="Proteomes" id="UP001143480"/>
    </source>
</evidence>
<feature type="region of interest" description="Disordered" evidence="2">
    <location>
        <begin position="430"/>
        <end position="477"/>
    </location>
</feature>
<dbReference type="Proteomes" id="UP001143480">
    <property type="component" value="Unassembled WGS sequence"/>
</dbReference>
<reference evidence="3" key="2">
    <citation type="submission" date="2023-01" db="EMBL/GenBank/DDBJ databases">
        <authorList>
            <person name="Sun Q."/>
            <person name="Evtushenko L."/>
        </authorList>
    </citation>
    <scope>NUCLEOTIDE SEQUENCE</scope>
    <source>
        <strain evidence="3">VKM Ac-1321</strain>
    </source>
</reference>
<accession>A0A9W6KFU5</accession>
<feature type="compositionally biased region" description="Polar residues" evidence="2">
    <location>
        <begin position="443"/>
        <end position="452"/>
    </location>
</feature>
<protein>
    <recommendedName>
        <fullName evidence="5">Restriction system protein</fullName>
    </recommendedName>
</protein>
<evidence type="ECO:0000256" key="2">
    <source>
        <dbReference type="SAM" id="MobiDB-lite"/>
    </source>
</evidence>
<dbReference type="RefSeq" id="WP_261962400.1">
    <property type="nucleotide sequence ID" value="NZ_BAAAXA010000001.1"/>
</dbReference>
<name>A0A9W6KFU5_9ACTN</name>
<dbReference type="EMBL" id="BSFP01000002">
    <property type="protein sequence ID" value="GLK98703.1"/>
    <property type="molecule type" value="Genomic_DNA"/>
</dbReference>